<dbReference type="Proteomes" id="UP001233360">
    <property type="component" value="Unassembled WGS sequence"/>
</dbReference>
<dbReference type="RefSeq" id="WP_307004253.1">
    <property type="nucleotide sequence ID" value="NZ_JAUTBK010000002.1"/>
</dbReference>
<comment type="caution">
    <text evidence="1">The sequence shown here is derived from an EMBL/GenBank/DDBJ whole genome shotgun (WGS) entry which is preliminary data.</text>
</comment>
<evidence type="ECO:0008006" key="3">
    <source>
        <dbReference type="Google" id="ProtNLM"/>
    </source>
</evidence>
<gene>
    <name evidence="1" type="ORF">QE380_002690</name>
</gene>
<protein>
    <recommendedName>
        <fullName evidence="3">DNA-binding protein</fullName>
    </recommendedName>
</protein>
<accession>A0ABU0UYY6</accession>
<evidence type="ECO:0000313" key="2">
    <source>
        <dbReference type="Proteomes" id="UP001233360"/>
    </source>
</evidence>
<evidence type="ECO:0000313" key="1">
    <source>
        <dbReference type="EMBL" id="MDQ1209767.1"/>
    </source>
</evidence>
<name>A0ABU0UYY6_ACIBI</name>
<proteinExistence type="predicted"/>
<organism evidence="1 2">
    <name type="scientific">Acinetobacter baylyi</name>
    <dbReference type="NCBI Taxonomy" id="202950"/>
    <lineage>
        <taxon>Bacteria</taxon>
        <taxon>Pseudomonadati</taxon>
        <taxon>Pseudomonadota</taxon>
        <taxon>Gammaproteobacteria</taxon>
        <taxon>Moraxellales</taxon>
        <taxon>Moraxellaceae</taxon>
        <taxon>Acinetobacter</taxon>
    </lineage>
</organism>
<sequence>MSNEKLLEKVILKMLQQLDAKPIIPIEHQLWDLDDIAKYFKYSADYTKRHIITNPYFPPSRDLPTTGDHTVPRWRAKDVISFGMAFDKANINYK</sequence>
<dbReference type="EMBL" id="JAUTBK010000002">
    <property type="protein sequence ID" value="MDQ1209767.1"/>
    <property type="molecule type" value="Genomic_DNA"/>
</dbReference>
<keyword evidence="2" id="KW-1185">Reference proteome</keyword>
<reference evidence="1 2" key="1">
    <citation type="submission" date="2023-07" db="EMBL/GenBank/DDBJ databases">
        <title>Functional and genomic diversity of the sorghum phyllosphere microbiome.</title>
        <authorList>
            <person name="Shade A."/>
        </authorList>
    </citation>
    <scope>NUCLEOTIDE SEQUENCE [LARGE SCALE GENOMIC DNA]</scope>
    <source>
        <strain evidence="1 2">SORGH_AS_0887</strain>
    </source>
</reference>